<evidence type="ECO:0000313" key="4">
    <source>
        <dbReference type="Proteomes" id="UP001243009"/>
    </source>
</evidence>
<name>A0ABT9EEB9_9PROT</name>
<feature type="region of interest" description="Disordered" evidence="1">
    <location>
        <begin position="29"/>
        <end position="67"/>
    </location>
</feature>
<evidence type="ECO:0000256" key="1">
    <source>
        <dbReference type="SAM" id="MobiDB-lite"/>
    </source>
</evidence>
<protein>
    <recommendedName>
        <fullName evidence="5">PepSY domain-containing protein</fullName>
    </recommendedName>
</protein>
<dbReference type="RefSeq" id="WP_305109268.1">
    <property type="nucleotide sequence ID" value="NZ_JAUTWS010000257.1"/>
</dbReference>
<accession>A0ABT9EEB9</accession>
<evidence type="ECO:0008006" key="5">
    <source>
        <dbReference type="Google" id="ProtNLM"/>
    </source>
</evidence>
<organism evidence="3 4">
    <name type="scientific">Paracraurococcus lichenis</name>
    <dbReference type="NCBI Taxonomy" id="3064888"/>
    <lineage>
        <taxon>Bacteria</taxon>
        <taxon>Pseudomonadati</taxon>
        <taxon>Pseudomonadota</taxon>
        <taxon>Alphaproteobacteria</taxon>
        <taxon>Acetobacterales</taxon>
        <taxon>Roseomonadaceae</taxon>
        <taxon>Paracraurococcus</taxon>
    </lineage>
</organism>
<evidence type="ECO:0000313" key="3">
    <source>
        <dbReference type="EMBL" id="MDO9714434.1"/>
    </source>
</evidence>
<dbReference type="EMBL" id="JAUTWS010000257">
    <property type="protein sequence ID" value="MDO9714434.1"/>
    <property type="molecule type" value="Genomic_DNA"/>
</dbReference>
<evidence type="ECO:0000256" key="2">
    <source>
        <dbReference type="SAM" id="SignalP"/>
    </source>
</evidence>
<keyword evidence="2" id="KW-0732">Signal</keyword>
<proteinExistence type="predicted"/>
<feature type="chain" id="PRO_5045487715" description="PepSY domain-containing protein" evidence="2">
    <location>
        <begin position="27"/>
        <end position="232"/>
    </location>
</feature>
<feature type="compositionally biased region" description="Low complexity" evidence="1">
    <location>
        <begin position="193"/>
        <end position="207"/>
    </location>
</feature>
<keyword evidence="4" id="KW-1185">Reference proteome</keyword>
<reference evidence="3 4" key="1">
    <citation type="submission" date="2023-08" db="EMBL/GenBank/DDBJ databases">
        <title>The draft genome sequence of Paracraurococcus sp. LOR1-02.</title>
        <authorList>
            <person name="Kingkaew E."/>
            <person name="Tanasupawat S."/>
        </authorList>
    </citation>
    <scope>NUCLEOTIDE SEQUENCE [LARGE SCALE GENOMIC DNA]</scope>
    <source>
        <strain evidence="3 4">LOR1-02</strain>
    </source>
</reference>
<sequence length="232" mass="23567">MNRSTVTPSSVVAVLLAATLVSPAFAQGTTAQGVAPSTPPSGAAPKSRAATPANTAATERREGSAERQVVVDAAQLESGANSFTEAQARSRFEDAGFTNVQDLRKDDHGFWHGRAMRGGSQTEVALDFRGRIAAGPAVATLRSGNTRSSEEARTNAIPSAGTTNREPDGTAGNPPSTMTGRAVDRLQGETPRPDGTPGNPPGTAAGRALDRATGTNTTGANHPAAGSGAPQR</sequence>
<dbReference type="Proteomes" id="UP001243009">
    <property type="component" value="Unassembled WGS sequence"/>
</dbReference>
<feature type="signal peptide" evidence="2">
    <location>
        <begin position="1"/>
        <end position="26"/>
    </location>
</feature>
<gene>
    <name evidence="3" type="ORF">Q7A36_39500</name>
</gene>
<feature type="region of interest" description="Disordered" evidence="1">
    <location>
        <begin position="139"/>
        <end position="232"/>
    </location>
</feature>
<comment type="caution">
    <text evidence="3">The sequence shown here is derived from an EMBL/GenBank/DDBJ whole genome shotgun (WGS) entry which is preliminary data.</text>
</comment>